<dbReference type="GO" id="GO:0048029">
    <property type="term" value="F:monosaccharide binding"/>
    <property type="evidence" value="ECO:0007669"/>
    <property type="project" value="TreeGrafter"/>
</dbReference>
<feature type="region of interest" description="C-terminal regulatory PFK domain 2" evidence="16">
    <location>
        <begin position="604"/>
        <end position="977"/>
    </location>
</feature>
<dbReference type="InterPro" id="IPR022953">
    <property type="entry name" value="ATP_PFK"/>
</dbReference>
<evidence type="ECO:0000256" key="15">
    <source>
        <dbReference type="ARBA" id="ARBA00048070"/>
    </source>
</evidence>
<comment type="catalytic activity">
    <reaction evidence="15 16 17">
        <text>beta-D-fructose 6-phosphate + ATP = beta-D-fructose 1,6-bisphosphate + ADP + H(+)</text>
        <dbReference type="Rhea" id="RHEA:16109"/>
        <dbReference type="ChEBI" id="CHEBI:15378"/>
        <dbReference type="ChEBI" id="CHEBI:30616"/>
        <dbReference type="ChEBI" id="CHEBI:32966"/>
        <dbReference type="ChEBI" id="CHEBI:57634"/>
        <dbReference type="ChEBI" id="CHEBI:456216"/>
        <dbReference type="EC" id="2.7.1.11"/>
    </reaction>
</comment>
<feature type="region of interest" description="N-terminal catalytic PFK domain 1" evidence="16">
    <location>
        <begin position="1"/>
        <end position="589"/>
    </location>
</feature>
<dbReference type="SUPFAM" id="SSF53784">
    <property type="entry name" value="Phosphofructokinase"/>
    <property type="match status" value="2"/>
</dbReference>
<keyword evidence="7 16" id="KW-0021">Allosteric enzyme</keyword>
<feature type="binding site" description="in other chain" evidence="16">
    <location>
        <begin position="869"/>
        <end position="872"/>
    </location>
    <ligand>
        <name>beta-D-fructose 2,6-bisphosphate</name>
        <dbReference type="ChEBI" id="CHEBI:58579"/>
        <note>allosteric activator; ligand shared between dimeric partners</note>
    </ligand>
</feature>
<dbReference type="InterPro" id="IPR015912">
    <property type="entry name" value="Phosphofructokinase_CS"/>
</dbReference>
<dbReference type="NCBIfam" id="TIGR02478">
    <property type="entry name" value="6PF1K_euk"/>
    <property type="match status" value="1"/>
</dbReference>
<feature type="binding site" description="in other chain" evidence="16">
    <location>
        <begin position="777"/>
        <end position="779"/>
    </location>
    <ligand>
        <name>beta-D-fructose 2,6-bisphosphate</name>
        <dbReference type="ChEBI" id="CHEBI:58579"/>
        <note>allosteric activator; ligand shared between dimeric partners</note>
    </ligand>
</feature>
<accession>A0A875RYV9</accession>
<keyword evidence="14 16" id="KW-0324">Glycolysis</keyword>
<gene>
    <name evidence="19" type="primary">PFK2</name>
    <name evidence="19" type="ORF">FOA43_002054</name>
</gene>
<dbReference type="GO" id="GO:0005524">
    <property type="term" value="F:ATP binding"/>
    <property type="evidence" value="ECO:0007669"/>
    <property type="project" value="UniProtKB-KW"/>
</dbReference>
<dbReference type="Pfam" id="PF00365">
    <property type="entry name" value="PFK"/>
    <property type="match status" value="2"/>
</dbReference>
<evidence type="ECO:0000256" key="14">
    <source>
        <dbReference type="ARBA" id="ARBA00023152"/>
    </source>
</evidence>
<dbReference type="GO" id="GO:0016208">
    <property type="term" value="F:AMP binding"/>
    <property type="evidence" value="ECO:0007669"/>
    <property type="project" value="TreeGrafter"/>
</dbReference>
<dbReference type="PANTHER" id="PTHR13697">
    <property type="entry name" value="PHOSPHOFRUCTOKINASE"/>
    <property type="match status" value="1"/>
</dbReference>
<dbReference type="EC" id="2.7.1.11" evidence="16"/>
<evidence type="ECO:0000256" key="3">
    <source>
        <dbReference type="ARBA" id="ARBA00004496"/>
    </source>
</evidence>
<keyword evidence="12 16" id="KW-0067">ATP-binding</keyword>
<keyword evidence="11 16" id="KW-0418">Kinase</keyword>
<organism evidence="19 20">
    <name type="scientific">Eeniella nana</name>
    <name type="common">Yeast</name>
    <name type="synonym">Brettanomyces nanus</name>
    <dbReference type="NCBI Taxonomy" id="13502"/>
    <lineage>
        <taxon>Eukaryota</taxon>
        <taxon>Fungi</taxon>
        <taxon>Dikarya</taxon>
        <taxon>Ascomycota</taxon>
        <taxon>Saccharomycotina</taxon>
        <taxon>Pichiomycetes</taxon>
        <taxon>Pichiales</taxon>
        <taxon>Pichiaceae</taxon>
        <taxon>Brettanomyces</taxon>
    </lineage>
</organism>
<dbReference type="UniPathway" id="UPA00109">
    <property type="reaction ID" value="UER00182"/>
</dbReference>
<evidence type="ECO:0000256" key="8">
    <source>
        <dbReference type="ARBA" id="ARBA00022679"/>
    </source>
</evidence>
<evidence type="ECO:0000256" key="13">
    <source>
        <dbReference type="ARBA" id="ARBA00022842"/>
    </source>
</evidence>
<evidence type="ECO:0000256" key="16">
    <source>
        <dbReference type="HAMAP-Rule" id="MF_03184"/>
    </source>
</evidence>
<protein>
    <recommendedName>
        <fullName evidence="16">ATP-dependent 6-phosphofructokinase</fullName>
        <shortName evidence="16">ATP-PFK</shortName>
        <shortName evidence="16">Phosphofructokinase</shortName>
        <ecNumber evidence="16">2.7.1.11</ecNumber>
    </recommendedName>
    <alternativeName>
        <fullName evidence="16">Phosphohexokinase</fullName>
    </alternativeName>
</protein>
<feature type="binding site" description="in other chain" evidence="16">
    <location>
        <position position="674"/>
    </location>
    <ligand>
        <name>beta-D-fructose 2,6-bisphosphate</name>
        <dbReference type="ChEBI" id="CHEBI:58579"/>
        <note>allosteric activator; ligand shared between dimeric partners</note>
    </ligand>
</feature>
<feature type="binding site" description="in other chain" evidence="16">
    <location>
        <begin position="497"/>
        <end position="500"/>
    </location>
    <ligand>
        <name>substrate</name>
        <note>ligand shared between dimeric partners</note>
    </ligand>
</feature>
<dbReference type="HAMAP" id="MF_03184">
    <property type="entry name" value="Phosphofructokinase_I_E"/>
    <property type="match status" value="1"/>
</dbReference>
<dbReference type="GO" id="GO:0005945">
    <property type="term" value="C:6-phosphofructokinase complex"/>
    <property type="evidence" value="ECO:0007669"/>
    <property type="project" value="UniProtKB-ARBA"/>
</dbReference>
<comment type="pathway">
    <text evidence="5 16 17">Carbohydrate degradation; glycolysis; D-glyceraldehyde 3-phosphate and glycerone phosphate from D-glucose: step 3/4.</text>
</comment>
<keyword evidence="9 16" id="KW-0479">Metal-binding</keyword>
<feature type="binding site" evidence="16">
    <location>
        <position position="770"/>
    </location>
    <ligand>
        <name>beta-D-fructose 2,6-bisphosphate</name>
        <dbReference type="ChEBI" id="CHEBI:58579"/>
        <note>allosteric activator; ligand shared between dimeric partners</note>
    </ligand>
</feature>
<feature type="binding site" description="in other chain" evidence="16">
    <location>
        <begin position="362"/>
        <end position="364"/>
    </location>
    <ligand>
        <name>substrate</name>
        <note>ligand shared between dimeric partners</note>
    </ligand>
</feature>
<comment type="cofactor">
    <cofactor evidence="1 16">
        <name>Mg(2+)</name>
        <dbReference type="ChEBI" id="CHEBI:18420"/>
    </cofactor>
</comment>
<dbReference type="Gene3D" id="3.40.50.450">
    <property type="match status" value="2"/>
</dbReference>
<dbReference type="FunFam" id="3.40.50.450:FF:000010">
    <property type="entry name" value="ATP-dependent 6-phosphofructokinase"/>
    <property type="match status" value="1"/>
</dbReference>
<feature type="binding site" evidence="16">
    <location>
        <begin position="286"/>
        <end position="287"/>
    </location>
    <ligand>
        <name>ATP</name>
        <dbReference type="ChEBI" id="CHEBI:30616"/>
    </ligand>
</feature>
<dbReference type="GO" id="GO:0046872">
    <property type="term" value="F:metal ion binding"/>
    <property type="evidence" value="ECO:0007669"/>
    <property type="project" value="UniProtKB-KW"/>
</dbReference>
<evidence type="ECO:0000256" key="5">
    <source>
        <dbReference type="ARBA" id="ARBA00004679"/>
    </source>
</evidence>
<feature type="binding site" evidence="16">
    <location>
        <position position="399"/>
    </location>
    <ligand>
        <name>substrate</name>
        <note>ligand shared between dimeric partners</note>
    </ligand>
</feature>
<dbReference type="GO" id="GO:0042802">
    <property type="term" value="F:identical protein binding"/>
    <property type="evidence" value="ECO:0007669"/>
    <property type="project" value="TreeGrafter"/>
</dbReference>
<feature type="binding site" description="in other chain" evidence="16">
    <location>
        <begin position="406"/>
        <end position="408"/>
    </location>
    <ligand>
        <name>substrate</name>
        <note>ligand shared between dimeric partners</note>
    </ligand>
</feature>
<evidence type="ECO:0000256" key="1">
    <source>
        <dbReference type="ARBA" id="ARBA00001946"/>
    </source>
</evidence>
<dbReference type="GO" id="GO:0003872">
    <property type="term" value="F:6-phosphofructokinase activity"/>
    <property type="evidence" value="ECO:0007669"/>
    <property type="project" value="UniProtKB-UniRule"/>
</dbReference>
<feature type="binding site" evidence="16">
    <location>
        <position position="491"/>
    </location>
    <ligand>
        <name>substrate</name>
        <note>ligand shared between dimeric partners</note>
    </ligand>
</feature>
<comment type="similarity">
    <text evidence="16">Belongs to the phosphofructokinase type A (PFKA) family. ATP-dependent PFK group I subfamily. Eukaryotic two domain clade 'E' sub-subfamily.</text>
</comment>
<evidence type="ECO:0000313" key="19">
    <source>
        <dbReference type="EMBL" id="QPG74721.1"/>
    </source>
</evidence>
<reference evidence="19" key="1">
    <citation type="submission" date="2020-10" db="EMBL/GenBank/DDBJ databases">
        <authorList>
            <person name="Roach M.J.R."/>
        </authorList>
    </citation>
    <scope>NUCLEOTIDE SEQUENCE</scope>
    <source>
        <strain evidence="19">CBS 1945</strain>
    </source>
</reference>
<dbReference type="RefSeq" id="XP_038778286.1">
    <property type="nucleotide sequence ID" value="XM_038922358.1"/>
</dbReference>
<evidence type="ECO:0000256" key="7">
    <source>
        <dbReference type="ARBA" id="ARBA00022533"/>
    </source>
</evidence>
<keyword evidence="6 16" id="KW-0963">Cytoplasm</keyword>
<dbReference type="PROSITE" id="PS00433">
    <property type="entry name" value="PHOSPHOFRUCTOKINASE"/>
    <property type="match status" value="2"/>
</dbReference>
<dbReference type="GO" id="GO:0061621">
    <property type="term" value="P:canonical glycolysis"/>
    <property type="evidence" value="ECO:0007669"/>
    <property type="project" value="TreeGrafter"/>
</dbReference>
<keyword evidence="8 16" id="KW-0808">Transferase</keyword>
<dbReference type="GO" id="GO:0005741">
    <property type="term" value="C:mitochondrial outer membrane"/>
    <property type="evidence" value="ECO:0007669"/>
    <property type="project" value="UniProtKB-SubCell"/>
</dbReference>
<dbReference type="PIRSF" id="PIRSF000533">
    <property type="entry name" value="ATP_PFK_euk"/>
    <property type="match status" value="1"/>
</dbReference>
<dbReference type="FunFam" id="3.40.50.460:FF:000007">
    <property type="entry name" value="ATP-dependent 6-phosphofructokinase"/>
    <property type="match status" value="1"/>
</dbReference>
<evidence type="ECO:0000256" key="10">
    <source>
        <dbReference type="ARBA" id="ARBA00022741"/>
    </source>
</evidence>
<dbReference type="EMBL" id="CP064813">
    <property type="protein sequence ID" value="QPG74721.1"/>
    <property type="molecule type" value="Genomic_DNA"/>
</dbReference>
<dbReference type="GeneID" id="62195455"/>
<evidence type="ECO:0000256" key="6">
    <source>
        <dbReference type="ARBA" id="ARBA00022490"/>
    </source>
</evidence>
<dbReference type="GO" id="GO:0030388">
    <property type="term" value="P:fructose 1,6-bisphosphate metabolic process"/>
    <property type="evidence" value="ECO:0007669"/>
    <property type="project" value="TreeGrafter"/>
</dbReference>
<feature type="binding site" evidence="16">
    <location>
        <position position="863"/>
    </location>
    <ligand>
        <name>beta-D-fructose 2,6-bisphosphate</name>
        <dbReference type="ChEBI" id="CHEBI:58579"/>
        <note>allosteric activator; ligand shared between dimeric partners</note>
    </ligand>
</feature>
<feature type="binding site" description="in other chain" evidence="16">
    <location>
        <position position="463"/>
    </location>
    <ligand>
        <name>substrate</name>
        <note>ligand shared between dimeric partners</note>
    </ligand>
</feature>
<evidence type="ECO:0000259" key="18">
    <source>
        <dbReference type="Pfam" id="PF00365"/>
    </source>
</evidence>
<comment type="subunit">
    <text evidence="16">Homotetramer.</text>
</comment>
<feature type="active site" description="Proton acceptor" evidence="16">
    <location>
        <position position="364"/>
    </location>
</feature>
<comment type="activity regulation">
    <text evidence="16">Allosterically activated by ADP, AMP, or fructose 2,6-bisphosphate, and allosterically inhibited by ATP or citrate.</text>
</comment>
<dbReference type="KEGG" id="bnn:FOA43_002054"/>
<evidence type="ECO:0000313" key="20">
    <source>
        <dbReference type="Proteomes" id="UP000662931"/>
    </source>
</evidence>
<proteinExistence type="inferred from homology"/>
<evidence type="ECO:0000256" key="4">
    <source>
        <dbReference type="ARBA" id="ARBA00004570"/>
    </source>
</evidence>
<sequence length="977" mass="106693">MQLVDPLFNDTPFVVFYAPTKRLYNETVHFYSEVLSFQTVPIESPKDDANFGGEIGAGPDASCWLSSCPETPGDSATIQLLLDSKKAASEDRIQAVTDNLLSHKMKRDWRTLQSAVCFETTELNVLIARLQAEGCEYQIRPSELDPFEVYVVDPLGSLIGFSGLKNAFGVSSNTRHSSKNSLNVTGMMSTAATSEASTPLAQALASGIAQKRRNIAVMTSGGDAPGMNANVRAIIRAAIYKGCHAFAIYEGYSGLVKGGPEYIREMKWHNVRGWLSEGGTNIGTARCMEFKERWGRVAACKNMINAGIDALIVCGGDGSLTGADLFRSEWPSLIKELHEKNEITQDQYDNYKHLNICGTVGSIDNDMSSTDATIGAYSSLARICEAVDYIGATAKSHQRAFVVEVMGRHCGWLALMAGISTAADYIFIPERPSSRKEWADHMCEVVGKHRARGKRNTIVIVAEGAIDINLNPISCEDVKDVLVNRLGLDTRITTLGHVQRGGSAVAYDRNLATLQGVAAVEAVLDGTPDTPSPMIAIAENKIVRRPLVEAVKLTKSVAQAISEKDFDKAISLRDSEFTEHLHNFTAMNNADFEEPTLPAEKRKRFAIINVGAPAGGMNSAVYAFATFCMSRGHVPYAIHNGFPGLARHEAVRSLNWLDIDGWMTLGGSELGTNRTTPEDSDMGMVAYYFDKYHFDGLVLIGGFEAFVSLSQLERARANYPAFRIPMVLIPATISNNVPGTQYSLGSDTCLNSLVDYCDSIKQSAAATRNRCFVVECMGGNCGYIASYTQLATGAVASYVPEEGMSLEQLEQDIETLKVSFGNDKGKEKSGRLLIKSANASKVFSAPVMAKIINSEARRRFDAKTAVPGHVQQGGIPSAIDRSRSARFAIRAIRFLEEHYDEIASSESSLGEFIESETASETACVLGIESSHVKFHSIRKLYDYETEAGKRARKRIFWQDVRDISDMLTGRVRVKASS</sequence>
<dbReference type="InterPro" id="IPR000023">
    <property type="entry name" value="Phosphofructokinase_dom"/>
</dbReference>
<evidence type="ECO:0000256" key="9">
    <source>
        <dbReference type="ARBA" id="ARBA00022723"/>
    </source>
</evidence>
<dbReference type="InterPro" id="IPR035966">
    <property type="entry name" value="PKF_sf"/>
</dbReference>
<feature type="binding site" evidence="16">
    <location>
        <begin position="316"/>
        <end position="319"/>
    </location>
    <ligand>
        <name>ATP</name>
        <dbReference type="ChEBI" id="CHEBI:30616"/>
    </ligand>
</feature>
<comment type="function">
    <text evidence="2 16">Catalyzes the phosphorylation of D-fructose 6-phosphate to fructose 1,6-bisphosphate by ATP, the first committing step of glycolysis.</text>
</comment>
<dbReference type="Proteomes" id="UP000662931">
    <property type="component" value="Chromosome 2"/>
</dbReference>
<dbReference type="InterPro" id="IPR029068">
    <property type="entry name" value="Glyas_Bleomycin-R_OHBP_Dase"/>
</dbReference>
<dbReference type="Gene3D" id="3.10.180.10">
    <property type="entry name" value="2,3-Dihydroxybiphenyl 1,2-Dioxygenase, domain 1"/>
    <property type="match status" value="1"/>
</dbReference>
<dbReference type="PANTHER" id="PTHR13697:SF4">
    <property type="entry name" value="ATP-DEPENDENT 6-PHOSPHOFRUCTOKINASE"/>
    <property type="match status" value="1"/>
</dbReference>
<feature type="binding site" evidence="16">
    <location>
        <position position="317"/>
    </location>
    <ligand>
        <name>Mg(2+)</name>
        <dbReference type="ChEBI" id="CHEBI:18420"/>
        <note>catalytic</note>
    </ligand>
</feature>
<keyword evidence="13 16" id="KW-0460">Magnesium</keyword>
<dbReference type="Gene3D" id="3.40.50.460">
    <property type="entry name" value="Phosphofructokinase domain"/>
    <property type="match status" value="2"/>
</dbReference>
<dbReference type="GO" id="GO:0006002">
    <property type="term" value="P:fructose 6-phosphate metabolic process"/>
    <property type="evidence" value="ECO:0007669"/>
    <property type="project" value="InterPro"/>
</dbReference>
<evidence type="ECO:0000256" key="12">
    <source>
        <dbReference type="ARBA" id="ARBA00022840"/>
    </source>
</evidence>
<evidence type="ECO:0000256" key="2">
    <source>
        <dbReference type="ARBA" id="ARBA00002659"/>
    </source>
</evidence>
<dbReference type="PRINTS" id="PR00476">
    <property type="entry name" value="PHFRCTKINASE"/>
</dbReference>
<dbReference type="GO" id="GO:1902600">
    <property type="term" value="P:proton transmembrane transport"/>
    <property type="evidence" value="ECO:0007669"/>
    <property type="project" value="UniProtKB-ARBA"/>
</dbReference>
<dbReference type="AlphaFoldDB" id="A0A875RYV9"/>
<dbReference type="InterPro" id="IPR009161">
    <property type="entry name" value="6-Pfructokinase_euk"/>
</dbReference>
<feature type="region of interest" description="Interdomain linker" evidence="16">
    <location>
        <begin position="590"/>
        <end position="603"/>
    </location>
</feature>
<dbReference type="FunFam" id="3.40.50.460:FF:000008">
    <property type="entry name" value="ATP-dependent 6-phosphofructokinase"/>
    <property type="match status" value="1"/>
</dbReference>
<dbReference type="GO" id="GO:0070095">
    <property type="term" value="F:fructose-6-phosphate binding"/>
    <property type="evidence" value="ECO:0007669"/>
    <property type="project" value="TreeGrafter"/>
</dbReference>
<keyword evidence="20" id="KW-1185">Reference proteome</keyword>
<comment type="subcellular location">
    <subcellularLocation>
        <location evidence="3 16">Cytoplasm</location>
    </subcellularLocation>
    <subcellularLocation>
        <location evidence="4">Mitochondrion outer membrane</location>
        <topology evidence="4">Peripheral membrane protein</topology>
        <orientation evidence="4">Cytoplasmic side</orientation>
    </subcellularLocation>
</comment>
<keyword evidence="10 16" id="KW-0547">Nucleotide-binding</keyword>
<feature type="domain" description="Phosphofructokinase" evidence="18">
    <location>
        <begin position="604"/>
        <end position="895"/>
    </location>
</feature>
<name>A0A875RYV9_EENNA</name>
<feature type="binding site" description="in other chain" evidence="16">
    <location>
        <begin position="732"/>
        <end position="736"/>
    </location>
    <ligand>
        <name>beta-D-fructose 2,6-bisphosphate</name>
        <dbReference type="ChEBI" id="CHEBI:58579"/>
        <note>allosteric activator; ligand shared between dimeric partners</note>
    </ligand>
</feature>
<feature type="binding site" evidence="16">
    <location>
        <position position="222"/>
    </location>
    <ligand>
        <name>ATP</name>
        <dbReference type="ChEBI" id="CHEBI:30616"/>
    </ligand>
</feature>
<feature type="binding site" description="in other chain" evidence="16">
    <location>
        <position position="950"/>
    </location>
    <ligand>
        <name>beta-D-fructose 2,6-bisphosphate</name>
        <dbReference type="ChEBI" id="CHEBI:58579"/>
        <note>allosteric activator; ligand shared between dimeric partners</note>
    </ligand>
</feature>
<evidence type="ECO:0000256" key="17">
    <source>
        <dbReference type="PIRNR" id="PIRNR000533"/>
    </source>
</evidence>
<feature type="domain" description="Phosphofructokinase" evidence="18">
    <location>
        <begin position="214"/>
        <end position="523"/>
    </location>
</feature>
<dbReference type="OrthoDB" id="537915at2759"/>
<evidence type="ECO:0000256" key="11">
    <source>
        <dbReference type="ARBA" id="ARBA00022777"/>
    </source>
</evidence>
<comment type="similarity">
    <text evidence="17">Belongs to the phosphofructokinase type A (PFKA) family. ATP-dependent PFK group I subfamily. Eukaryotic two domain clade "E" sub-subfamily.</text>
</comment>
<dbReference type="GO" id="GO:0051453">
    <property type="term" value="P:regulation of intracellular pH"/>
    <property type="evidence" value="ECO:0007669"/>
    <property type="project" value="UniProtKB-ARBA"/>
</dbReference>
<comment type="caution">
    <text evidence="16">Lacks conserved residue(s) required for the propagation of feature annotation.</text>
</comment>